<dbReference type="GO" id="GO:0006355">
    <property type="term" value="P:regulation of DNA-templated transcription"/>
    <property type="evidence" value="ECO:0007669"/>
    <property type="project" value="InterPro"/>
</dbReference>
<sequence>MPADELSRNGPEIETKSHQPILLGEFCFDIALPELSSASGEPVNLRSQSLEVLRLLADQAGKVVTKDSLIEAVWGETFVTDDSLVQCISDIRRAIGDRDHKMIQTLPRRGYRMNAGRATPLLPTRSMPDLAKRCAIAVLPFTSLSDDREQQFFAEGLSEDLIVRLSMVRSLVVLAAPSNFSFGGDFMRAEGAGTEFGPEYLIKGTVRRSGDMVRVTVHHLNYQSGTVIQSRRYDRHVKDIFEIQDDIASEIITETRVALSEGEVARLAIRRTRSVPAWEFFHQGVLEHIKYTPESNQAARRLYQKALEIDPNYYDAMVADGWALWQEARSSPVVSRTDALSECRGLVERLIARWPDYPDTLHLDAVLLMMEGKHDAAQDRADQARAAGRAYLWGYAIVHIYGGSVKKASELFRQAISTALVVNDDALFCYAHCLTLLGHYKQAIILAEEYRSRVPTTVYGFTLLATAQALDSQAAAAADTITDMREMHPHFTLAMFRRHEPYRDADTLDRIVALLKKAGIPD</sequence>
<keyword evidence="5" id="KW-1185">Reference proteome</keyword>
<dbReference type="SUPFAM" id="SSF46894">
    <property type="entry name" value="C-terminal effector domain of the bipartite response regulators"/>
    <property type="match status" value="1"/>
</dbReference>
<dbReference type="Pfam" id="PF00486">
    <property type="entry name" value="Trans_reg_C"/>
    <property type="match status" value="1"/>
</dbReference>
<dbReference type="EMBL" id="FXXQ01000024">
    <property type="protein sequence ID" value="SMX25692.1"/>
    <property type="molecule type" value="Genomic_DNA"/>
</dbReference>
<dbReference type="GO" id="GO:0003677">
    <property type="term" value="F:DNA binding"/>
    <property type="evidence" value="ECO:0007669"/>
    <property type="project" value="UniProtKB-UniRule"/>
</dbReference>
<dbReference type="InterPro" id="IPR001867">
    <property type="entry name" value="OmpR/PhoB-type_DNA-bd"/>
</dbReference>
<dbReference type="Gene3D" id="1.25.40.10">
    <property type="entry name" value="Tetratricopeptide repeat domain"/>
    <property type="match status" value="1"/>
</dbReference>
<evidence type="ECO:0000259" key="3">
    <source>
        <dbReference type="PROSITE" id="PS51755"/>
    </source>
</evidence>
<dbReference type="InterPro" id="IPR011990">
    <property type="entry name" value="TPR-like_helical_dom_sf"/>
</dbReference>
<feature type="domain" description="OmpR/PhoB-type" evidence="3">
    <location>
        <begin position="18"/>
        <end position="115"/>
    </location>
</feature>
<gene>
    <name evidence="4" type="primary">hilA_3</name>
    <name evidence="4" type="ORF">BOA8489_03836</name>
</gene>
<dbReference type="InterPro" id="IPR016032">
    <property type="entry name" value="Sig_transdc_resp-reg_C-effctor"/>
</dbReference>
<dbReference type="SUPFAM" id="SSF48452">
    <property type="entry name" value="TPR-like"/>
    <property type="match status" value="1"/>
</dbReference>
<dbReference type="GO" id="GO:0000160">
    <property type="term" value="P:phosphorelay signal transduction system"/>
    <property type="evidence" value="ECO:0007669"/>
    <property type="project" value="InterPro"/>
</dbReference>
<dbReference type="Gene3D" id="3.40.50.10070">
    <property type="entry name" value="TolB, N-terminal domain"/>
    <property type="match status" value="1"/>
</dbReference>
<dbReference type="PROSITE" id="PS51755">
    <property type="entry name" value="OMPR_PHOB"/>
    <property type="match status" value="1"/>
</dbReference>
<dbReference type="SMART" id="SM00862">
    <property type="entry name" value="Trans_reg_C"/>
    <property type="match status" value="1"/>
</dbReference>
<dbReference type="Proteomes" id="UP000201838">
    <property type="component" value="Unassembled WGS sequence"/>
</dbReference>
<evidence type="ECO:0000256" key="2">
    <source>
        <dbReference type="PROSITE-ProRule" id="PRU01091"/>
    </source>
</evidence>
<evidence type="ECO:0000313" key="5">
    <source>
        <dbReference type="Proteomes" id="UP000201838"/>
    </source>
</evidence>
<feature type="DNA-binding region" description="OmpR/PhoB-type" evidence="2">
    <location>
        <begin position="18"/>
        <end position="115"/>
    </location>
</feature>
<dbReference type="AlphaFoldDB" id="A0A238J632"/>
<reference evidence="4 5" key="1">
    <citation type="submission" date="2017-05" db="EMBL/GenBank/DDBJ databases">
        <authorList>
            <person name="Song R."/>
            <person name="Chenine A.L."/>
            <person name="Ruprecht R.M."/>
        </authorList>
    </citation>
    <scope>NUCLEOTIDE SEQUENCE [LARGE SCALE GENOMIC DNA]</scope>
    <source>
        <strain evidence="4 5">CECT 8489</strain>
    </source>
</reference>
<proteinExistence type="predicted"/>
<dbReference type="InterPro" id="IPR036388">
    <property type="entry name" value="WH-like_DNA-bd_sf"/>
</dbReference>
<evidence type="ECO:0000256" key="1">
    <source>
        <dbReference type="ARBA" id="ARBA00023125"/>
    </source>
</evidence>
<organism evidence="4 5">
    <name type="scientific">Boseongicola aestuarii</name>
    <dbReference type="NCBI Taxonomy" id="1470561"/>
    <lineage>
        <taxon>Bacteria</taxon>
        <taxon>Pseudomonadati</taxon>
        <taxon>Pseudomonadota</taxon>
        <taxon>Alphaproteobacteria</taxon>
        <taxon>Rhodobacterales</taxon>
        <taxon>Paracoccaceae</taxon>
        <taxon>Boseongicola</taxon>
    </lineage>
</organism>
<dbReference type="CDD" id="cd00383">
    <property type="entry name" value="trans_reg_C"/>
    <property type="match status" value="1"/>
</dbReference>
<evidence type="ECO:0000313" key="4">
    <source>
        <dbReference type="EMBL" id="SMX25692.1"/>
    </source>
</evidence>
<protein>
    <submittedName>
        <fullName evidence="4">Transcriptional regulator HilA</fullName>
    </submittedName>
</protein>
<accession>A0A238J632</accession>
<dbReference type="RefSeq" id="WP_176440375.1">
    <property type="nucleotide sequence ID" value="NZ_FXXQ01000024.1"/>
</dbReference>
<name>A0A238J632_9RHOB</name>
<dbReference type="Gene3D" id="1.10.10.10">
    <property type="entry name" value="Winged helix-like DNA-binding domain superfamily/Winged helix DNA-binding domain"/>
    <property type="match status" value="1"/>
</dbReference>
<keyword evidence="1 2" id="KW-0238">DNA-binding</keyword>